<dbReference type="AlphaFoldDB" id="A0A5K7ZXK9"/>
<keyword evidence="2 4" id="KW-0547">Nucleotide-binding</keyword>
<protein>
    <submittedName>
        <fullName evidence="6">ATP-grasp domain-containing protein</fullName>
    </submittedName>
</protein>
<reference evidence="6 7" key="1">
    <citation type="submission" date="2019-11" db="EMBL/GenBank/DDBJ databases">
        <title>Comparative genomics of hydrocarbon-degrading Desulfosarcina strains.</title>
        <authorList>
            <person name="Watanabe M."/>
            <person name="Kojima H."/>
            <person name="Fukui M."/>
        </authorList>
    </citation>
    <scope>NUCLEOTIDE SEQUENCE [LARGE SCALE GENOMIC DNA]</scope>
    <source>
        <strain evidence="6 7">28bB2T</strain>
    </source>
</reference>
<accession>A0A5K7ZXK9</accession>
<evidence type="ECO:0000256" key="3">
    <source>
        <dbReference type="ARBA" id="ARBA00022840"/>
    </source>
</evidence>
<dbReference type="Gene3D" id="3.30.470.20">
    <property type="entry name" value="ATP-grasp fold, B domain"/>
    <property type="match status" value="1"/>
</dbReference>
<evidence type="ECO:0000313" key="7">
    <source>
        <dbReference type="Proteomes" id="UP000425960"/>
    </source>
</evidence>
<dbReference type="GO" id="GO:0046872">
    <property type="term" value="F:metal ion binding"/>
    <property type="evidence" value="ECO:0007669"/>
    <property type="project" value="InterPro"/>
</dbReference>
<name>A0A5K7ZXK9_9BACT</name>
<dbReference type="Proteomes" id="UP000425960">
    <property type="component" value="Chromosome"/>
</dbReference>
<sequence>MEKMIFIDKPFVSDFLKTTIEENGFPVVKTKMAEKLGFTKGPNIINEKAAIQKAKSSKNIPIYTTSENAIGWIAEHLSDTNLPRKIDLFKDKVKFRALTKTMYPDFYFREIKPNELGNLSMENIPMPFIIKPTVGFFSMGVYKVTDPNKWKQIKEVITSEIISTKNLYPKEVLNTTAFIIEQYIEGEEFAVDAYFNTSGEPVILNIHKHIFSSNDDVSDRIYISSKEIIESNIDQFSAFLKKIGKLSEVKNFPVHVEIRRDRAGSLWPIEINPMRFGGWCTTADMTYFAYQFNPYVLYFSQKRPDWKEILKNKEGKLYSIIVLDNSTGIEGNQITAFDYDLLLSKFEKPLEIRKIDYREYPVFGFLFTETKEENFFELERILKSDLKEFVTFNAFG</sequence>
<proteinExistence type="predicted"/>
<keyword evidence="1" id="KW-0436">Ligase</keyword>
<feature type="domain" description="ATP-grasp" evidence="5">
    <location>
        <begin position="95"/>
        <end position="301"/>
    </location>
</feature>
<dbReference type="PANTHER" id="PTHR43585:SF2">
    <property type="entry name" value="ATP-GRASP ENZYME FSQD"/>
    <property type="match status" value="1"/>
</dbReference>
<evidence type="ECO:0000256" key="1">
    <source>
        <dbReference type="ARBA" id="ARBA00022598"/>
    </source>
</evidence>
<dbReference type="GO" id="GO:0016874">
    <property type="term" value="F:ligase activity"/>
    <property type="evidence" value="ECO:0007669"/>
    <property type="project" value="UniProtKB-KW"/>
</dbReference>
<dbReference type="SUPFAM" id="SSF56059">
    <property type="entry name" value="Glutathione synthetase ATP-binding domain-like"/>
    <property type="match status" value="1"/>
</dbReference>
<evidence type="ECO:0000256" key="2">
    <source>
        <dbReference type="ARBA" id="ARBA00022741"/>
    </source>
</evidence>
<dbReference type="PROSITE" id="PS50975">
    <property type="entry name" value="ATP_GRASP"/>
    <property type="match status" value="1"/>
</dbReference>
<dbReference type="KEGG" id="dov:DSCO28_54160"/>
<dbReference type="EMBL" id="AP021876">
    <property type="protein sequence ID" value="BBO84850.1"/>
    <property type="molecule type" value="Genomic_DNA"/>
</dbReference>
<dbReference type="PANTHER" id="PTHR43585">
    <property type="entry name" value="FUMIPYRROLE BIOSYNTHESIS PROTEIN C"/>
    <property type="match status" value="1"/>
</dbReference>
<dbReference type="InterPro" id="IPR052032">
    <property type="entry name" value="ATP-dep_AA_Ligase"/>
</dbReference>
<gene>
    <name evidence="6" type="ORF">DSCO28_54160</name>
</gene>
<keyword evidence="3 4" id="KW-0067">ATP-binding</keyword>
<evidence type="ECO:0000259" key="5">
    <source>
        <dbReference type="PROSITE" id="PS50975"/>
    </source>
</evidence>
<organism evidence="6 7">
    <name type="scientific">Desulfosarcina ovata subsp. sediminis</name>
    <dbReference type="NCBI Taxonomy" id="885957"/>
    <lineage>
        <taxon>Bacteria</taxon>
        <taxon>Pseudomonadati</taxon>
        <taxon>Thermodesulfobacteriota</taxon>
        <taxon>Desulfobacteria</taxon>
        <taxon>Desulfobacterales</taxon>
        <taxon>Desulfosarcinaceae</taxon>
        <taxon>Desulfosarcina</taxon>
    </lineage>
</organism>
<dbReference type="GO" id="GO:0005524">
    <property type="term" value="F:ATP binding"/>
    <property type="evidence" value="ECO:0007669"/>
    <property type="project" value="UniProtKB-UniRule"/>
</dbReference>
<dbReference type="Pfam" id="PF13535">
    <property type="entry name" value="ATP-grasp_4"/>
    <property type="match status" value="1"/>
</dbReference>
<evidence type="ECO:0000313" key="6">
    <source>
        <dbReference type="EMBL" id="BBO84850.1"/>
    </source>
</evidence>
<dbReference type="InterPro" id="IPR011761">
    <property type="entry name" value="ATP-grasp"/>
</dbReference>
<evidence type="ECO:0000256" key="4">
    <source>
        <dbReference type="PROSITE-ProRule" id="PRU00409"/>
    </source>
</evidence>